<feature type="domain" description="Peptidase C14 caspase" evidence="2">
    <location>
        <begin position="128"/>
        <end position="168"/>
    </location>
</feature>
<gene>
    <name evidence="3" type="ORF">DXG03_001760</name>
</gene>
<proteinExistence type="inferred from homology"/>
<dbReference type="AlphaFoldDB" id="A0A9P7G2U6"/>
<evidence type="ECO:0000313" key="3">
    <source>
        <dbReference type="EMBL" id="KAG5643022.1"/>
    </source>
</evidence>
<dbReference type="Proteomes" id="UP000775547">
    <property type="component" value="Unassembled WGS sequence"/>
</dbReference>
<evidence type="ECO:0000256" key="1">
    <source>
        <dbReference type="ARBA" id="ARBA00009005"/>
    </source>
</evidence>
<comment type="caution">
    <text evidence="3">The sequence shown here is derived from an EMBL/GenBank/DDBJ whole genome shotgun (WGS) entry which is preliminary data.</text>
</comment>
<accession>A0A9P7G2U6</accession>
<dbReference type="Pfam" id="PF00656">
    <property type="entry name" value="Peptidase_C14"/>
    <property type="match status" value="1"/>
</dbReference>
<dbReference type="PANTHER" id="PTHR48104">
    <property type="entry name" value="METACASPASE-4"/>
    <property type="match status" value="1"/>
</dbReference>
<evidence type="ECO:0000259" key="2">
    <source>
        <dbReference type="Pfam" id="PF00656"/>
    </source>
</evidence>
<sequence>MGLLLGLHHRGMRGILAAMHLLPALPQAPDPAVEATQARDINRNMEALGIRGRPVGTQGRVATLLRQARRQCAPRRSNSIMAPLSKVNKGEMCSRSSNTHSAPGRRKPFAYVHSRPPALNGYLAHVTAIKIGINYFGQNGELAGCINDVHNITNFLTTHYGYKQEDIVILTDDLPNPRQKPTHDNIVRVT</sequence>
<dbReference type="GO" id="GO:0004197">
    <property type="term" value="F:cysteine-type endopeptidase activity"/>
    <property type="evidence" value="ECO:0007669"/>
    <property type="project" value="InterPro"/>
</dbReference>
<dbReference type="InterPro" id="IPR050452">
    <property type="entry name" value="Metacaspase"/>
</dbReference>
<keyword evidence="4" id="KW-1185">Reference proteome</keyword>
<reference evidence="3" key="1">
    <citation type="submission" date="2020-07" db="EMBL/GenBank/DDBJ databases">
        <authorList>
            <person name="Nieuwenhuis M."/>
            <person name="Van De Peppel L.J.J."/>
        </authorList>
    </citation>
    <scope>NUCLEOTIDE SEQUENCE</scope>
    <source>
        <strain evidence="3">AP01</strain>
        <tissue evidence="3">Mycelium</tissue>
    </source>
</reference>
<dbReference type="GO" id="GO:0005737">
    <property type="term" value="C:cytoplasm"/>
    <property type="evidence" value="ECO:0007669"/>
    <property type="project" value="TreeGrafter"/>
</dbReference>
<dbReference type="OrthoDB" id="3223806at2759"/>
<dbReference type="EMBL" id="JABCKV010000140">
    <property type="protein sequence ID" value="KAG5643022.1"/>
    <property type="molecule type" value="Genomic_DNA"/>
</dbReference>
<dbReference type="GO" id="GO:0006508">
    <property type="term" value="P:proteolysis"/>
    <property type="evidence" value="ECO:0007669"/>
    <property type="project" value="InterPro"/>
</dbReference>
<protein>
    <recommendedName>
        <fullName evidence="2">Peptidase C14 caspase domain-containing protein</fullName>
    </recommendedName>
</protein>
<name>A0A9P7G2U6_9AGAR</name>
<dbReference type="Gene3D" id="3.40.50.12660">
    <property type="match status" value="1"/>
</dbReference>
<dbReference type="PANTHER" id="PTHR48104:SF30">
    <property type="entry name" value="METACASPASE-1"/>
    <property type="match status" value="1"/>
</dbReference>
<comment type="similarity">
    <text evidence="1">Belongs to the peptidase C14B family.</text>
</comment>
<evidence type="ECO:0000313" key="4">
    <source>
        <dbReference type="Proteomes" id="UP000775547"/>
    </source>
</evidence>
<dbReference type="InterPro" id="IPR011600">
    <property type="entry name" value="Pept_C14_caspase"/>
</dbReference>
<reference evidence="3" key="2">
    <citation type="submission" date="2021-10" db="EMBL/GenBank/DDBJ databases">
        <title>Phylogenomics reveals ancestral predisposition of the termite-cultivated fungus Termitomyces towards a domesticated lifestyle.</title>
        <authorList>
            <person name="Auxier B."/>
            <person name="Grum-Grzhimaylo A."/>
            <person name="Cardenas M.E."/>
            <person name="Lodge J.D."/>
            <person name="Laessoe T."/>
            <person name="Pedersen O."/>
            <person name="Smith M.E."/>
            <person name="Kuyper T.W."/>
            <person name="Franco-Molano E.A."/>
            <person name="Baroni T.J."/>
            <person name="Aanen D.K."/>
        </authorList>
    </citation>
    <scope>NUCLEOTIDE SEQUENCE</scope>
    <source>
        <strain evidence="3">AP01</strain>
        <tissue evidence="3">Mycelium</tissue>
    </source>
</reference>
<organism evidence="3 4">
    <name type="scientific">Asterophora parasitica</name>
    <dbReference type="NCBI Taxonomy" id="117018"/>
    <lineage>
        <taxon>Eukaryota</taxon>
        <taxon>Fungi</taxon>
        <taxon>Dikarya</taxon>
        <taxon>Basidiomycota</taxon>
        <taxon>Agaricomycotina</taxon>
        <taxon>Agaricomycetes</taxon>
        <taxon>Agaricomycetidae</taxon>
        <taxon>Agaricales</taxon>
        <taxon>Tricholomatineae</taxon>
        <taxon>Lyophyllaceae</taxon>
        <taxon>Asterophora</taxon>
    </lineage>
</organism>